<reference evidence="10" key="1">
    <citation type="journal article" date="2021" name="Open Biol.">
        <title>Shared evolutionary footprints suggest mitochondrial oxidative damage underlies multiple complex I losses in fungi.</title>
        <authorList>
            <person name="Schikora-Tamarit M.A."/>
            <person name="Marcet-Houben M."/>
            <person name="Nosek J."/>
            <person name="Gabaldon T."/>
        </authorList>
    </citation>
    <scope>NUCLEOTIDE SEQUENCE</scope>
    <source>
        <strain evidence="10">NCAIM Y.01608</strain>
    </source>
</reference>
<dbReference type="Pfam" id="PF00238">
    <property type="entry name" value="Ribosomal_L14"/>
    <property type="match status" value="1"/>
</dbReference>
<evidence type="ECO:0000313" key="10">
    <source>
        <dbReference type="EMBL" id="KAH3659302.1"/>
    </source>
</evidence>
<keyword evidence="5 8" id="KW-0687">Ribonucleoprotein</keyword>
<dbReference type="FunFam" id="2.40.150.20:FF:000005">
    <property type="entry name" value="50S ribosomal protein L14"/>
    <property type="match status" value="1"/>
</dbReference>
<dbReference type="CDD" id="cd00337">
    <property type="entry name" value="Ribosomal_uL14"/>
    <property type="match status" value="1"/>
</dbReference>
<dbReference type="AlphaFoldDB" id="A0A9P8NTX5"/>
<comment type="subcellular location">
    <subcellularLocation>
        <location evidence="1">Mitochondrion</location>
    </subcellularLocation>
</comment>
<dbReference type="GO" id="GO:0006412">
    <property type="term" value="P:translation"/>
    <property type="evidence" value="ECO:0007669"/>
    <property type="project" value="InterPro"/>
</dbReference>
<evidence type="ECO:0000256" key="5">
    <source>
        <dbReference type="ARBA" id="ARBA00023274"/>
    </source>
</evidence>
<evidence type="ECO:0000256" key="2">
    <source>
        <dbReference type="ARBA" id="ARBA00010745"/>
    </source>
</evidence>
<evidence type="ECO:0000256" key="7">
    <source>
        <dbReference type="ARBA" id="ARBA00040118"/>
    </source>
</evidence>
<dbReference type="Proteomes" id="UP000788993">
    <property type="component" value="Unassembled WGS sequence"/>
</dbReference>
<dbReference type="HAMAP" id="MF_01367">
    <property type="entry name" value="Ribosomal_uL14"/>
    <property type="match status" value="1"/>
</dbReference>
<dbReference type="PANTHER" id="PTHR11761:SF3">
    <property type="entry name" value="LARGE RIBOSOMAL SUBUNIT PROTEIN UL14M"/>
    <property type="match status" value="1"/>
</dbReference>
<evidence type="ECO:0000256" key="3">
    <source>
        <dbReference type="ARBA" id="ARBA00022980"/>
    </source>
</evidence>
<keyword evidence="4" id="KW-0496">Mitochondrion</keyword>
<keyword evidence="11" id="KW-1185">Reference proteome</keyword>
<dbReference type="InterPro" id="IPR007741">
    <property type="entry name" value="Ribosomal_mL43/mS25/NADH_DH"/>
</dbReference>
<evidence type="ECO:0000256" key="8">
    <source>
        <dbReference type="RuleBase" id="RU003949"/>
    </source>
</evidence>
<protein>
    <recommendedName>
        <fullName evidence="7">Large ribosomal subunit protein uL14m</fullName>
    </recommendedName>
</protein>
<dbReference type="InterPro" id="IPR036249">
    <property type="entry name" value="Thioredoxin-like_sf"/>
</dbReference>
<dbReference type="NCBIfam" id="TIGR01067">
    <property type="entry name" value="rplN_bact"/>
    <property type="match status" value="1"/>
</dbReference>
<comment type="caution">
    <text evidence="10">The sequence shown here is derived from an EMBL/GenBank/DDBJ whole genome shotgun (WGS) entry which is preliminary data.</text>
</comment>
<dbReference type="InterPro" id="IPR019972">
    <property type="entry name" value="Ribosomal_uL14_CS"/>
</dbReference>
<dbReference type="SMART" id="SM00916">
    <property type="entry name" value="L51_S25_CI-B8"/>
    <property type="match status" value="1"/>
</dbReference>
<dbReference type="PANTHER" id="PTHR11761">
    <property type="entry name" value="50S/60S RIBOSOMAL PROTEIN L14/L23"/>
    <property type="match status" value="1"/>
</dbReference>
<accession>A0A9P8NTX5</accession>
<dbReference type="InterPro" id="IPR036853">
    <property type="entry name" value="Ribosomal_uL14_sf"/>
</dbReference>
<feature type="domain" description="Ribosomal protein/NADH dehydrogenase" evidence="9">
    <location>
        <begin position="187"/>
        <end position="267"/>
    </location>
</feature>
<dbReference type="GO" id="GO:0070180">
    <property type="term" value="F:large ribosomal subunit rRNA binding"/>
    <property type="evidence" value="ECO:0007669"/>
    <property type="project" value="TreeGrafter"/>
</dbReference>
<evidence type="ECO:0000256" key="1">
    <source>
        <dbReference type="ARBA" id="ARBA00004173"/>
    </source>
</evidence>
<dbReference type="InterPro" id="IPR005745">
    <property type="entry name" value="Ribosomal_uL14_bac-type"/>
</dbReference>
<gene>
    <name evidence="10" type="ORF">OGATHE_006186</name>
</gene>
<proteinExistence type="inferred from homology"/>
<comment type="similarity">
    <text evidence="2 8">Belongs to the universal ribosomal protein uL14 family.</text>
</comment>
<dbReference type="Pfam" id="PF05047">
    <property type="entry name" value="L51_S25_CI-B8"/>
    <property type="match status" value="1"/>
</dbReference>
<dbReference type="SUPFAM" id="SSF50193">
    <property type="entry name" value="Ribosomal protein L14"/>
    <property type="match status" value="1"/>
</dbReference>
<dbReference type="EMBL" id="JAEUBD010001540">
    <property type="protein sequence ID" value="KAH3659302.1"/>
    <property type="molecule type" value="Genomic_DNA"/>
</dbReference>
<dbReference type="SUPFAM" id="SSF52833">
    <property type="entry name" value="Thioredoxin-like"/>
    <property type="match status" value="1"/>
</dbReference>
<evidence type="ECO:0000256" key="4">
    <source>
        <dbReference type="ARBA" id="ARBA00023128"/>
    </source>
</evidence>
<dbReference type="PROSITE" id="PS00049">
    <property type="entry name" value="RIBOSOMAL_L14"/>
    <property type="match status" value="1"/>
</dbReference>
<dbReference type="GO" id="GO:0003735">
    <property type="term" value="F:structural constituent of ribosome"/>
    <property type="evidence" value="ECO:0007669"/>
    <property type="project" value="InterPro"/>
</dbReference>
<dbReference type="Gene3D" id="2.40.150.20">
    <property type="entry name" value="Ribosomal protein L14"/>
    <property type="match status" value="1"/>
</dbReference>
<comment type="function">
    <text evidence="6">Component of the mitochondrial ribosome (mitoribosome), a dedicated translation machinery responsible for the synthesis of mitochondrial genome-encoded proteins, including at least some of the essential transmembrane subunits of the mitochondrial respiratory chain. The mitoribosomes are attached to the mitochondrial inner membrane and translation products are cotranslationally integrated into the membrane.</text>
</comment>
<sequence length="279" mass="31443">MIFLKTMLRVVDNSGAELVECIKVLGKKPTNHANIGDKVVVVVQNAKSLNQHLTGASASNRVKRGDICRAVIVRTKSPTLRPDGSVIRFDDNACVLINQKDEPIGTRVNGVVARELRRKNFNKLVTLAPKVVASQLPKASRALFLKDLPTSRLARQRENLNLIANYKDSAYKFPQVSKLHLIFKSHNAYGHMGAKQFWKWNLRTICFHNPDVNIEVTRVDCPTKEEQLKCPSVLKVVYADGREKKIDCKNKHSDDIMKELVELTQAVKCPEDEIPVLKK</sequence>
<evidence type="ECO:0000313" key="11">
    <source>
        <dbReference type="Proteomes" id="UP000788993"/>
    </source>
</evidence>
<dbReference type="InterPro" id="IPR000218">
    <property type="entry name" value="Ribosomal_uL14"/>
</dbReference>
<organism evidence="10 11">
    <name type="scientific">Ogataea polymorpha</name>
    <dbReference type="NCBI Taxonomy" id="460523"/>
    <lineage>
        <taxon>Eukaryota</taxon>
        <taxon>Fungi</taxon>
        <taxon>Dikarya</taxon>
        <taxon>Ascomycota</taxon>
        <taxon>Saccharomycotina</taxon>
        <taxon>Pichiomycetes</taxon>
        <taxon>Pichiales</taxon>
        <taxon>Pichiaceae</taxon>
        <taxon>Ogataea</taxon>
    </lineage>
</organism>
<reference evidence="10" key="2">
    <citation type="submission" date="2021-01" db="EMBL/GenBank/DDBJ databases">
        <authorList>
            <person name="Schikora-Tamarit M.A."/>
        </authorList>
    </citation>
    <scope>NUCLEOTIDE SEQUENCE</scope>
    <source>
        <strain evidence="10">NCAIM Y.01608</strain>
    </source>
</reference>
<evidence type="ECO:0000256" key="6">
    <source>
        <dbReference type="ARBA" id="ARBA00037226"/>
    </source>
</evidence>
<evidence type="ECO:0000259" key="9">
    <source>
        <dbReference type="SMART" id="SM00916"/>
    </source>
</evidence>
<keyword evidence="3 8" id="KW-0689">Ribosomal protein</keyword>
<dbReference type="SMART" id="SM01374">
    <property type="entry name" value="Ribosomal_L14"/>
    <property type="match status" value="1"/>
</dbReference>
<name>A0A9P8NTX5_9ASCO</name>
<dbReference type="Gene3D" id="3.40.30.10">
    <property type="entry name" value="Glutaredoxin"/>
    <property type="match status" value="1"/>
</dbReference>
<dbReference type="GO" id="GO:0005762">
    <property type="term" value="C:mitochondrial large ribosomal subunit"/>
    <property type="evidence" value="ECO:0007669"/>
    <property type="project" value="TreeGrafter"/>
</dbReference>